<evidence type="ECO:0000313" key="2">
    <source>
        <dbReference type="Proteomes" id="UP000184474"/>
    </source>
</evidence>
<reference evidence="2" key="1">
    <citation type="submission" date="2016-11" db="EMBL/GenBank/DDBJ databases">
        <authorList>
            <person name="Varghese N."/>
            <person name="Submissions S."/>
        </authorList>
    </citation>
    <scope>NUCLEOTIDE SEQUENCE [LARGE SCALE GENOMIC DNA]</scope>
    <source>
        <strain evidence="2">DSM 26134</strain>
    </source>
</reference>
<gene>
    <name evidence="1" type="ORF">SAMN04488028_101254</name>
</gene>
<sequence length="416" mass="45202">MKKQFLNIAAGILSATIVLTSCLDDDGGSATTSHLIVGIEAESGTDILVGADDLMSGTISPVGRGVEQPAWMSFYQVGNTLLASGYTSDNMTTGYRMIDSVLTDVGSFITELGVYGIAEIDENTALVAGVTRAGFEDRVFYTIDLNTMSIISRFNTKIDERQEEGLVAWPTGMIRQKNKLYISYYLMGAGELEEAPAFSTPNSNQARVAIYSYPEMELLNIATDDRTSDIGLYSGENAIMETENGDIYSFSTSGSASYFKPVPSNPSGFLRIQNGETAFDDSYFFNFEEASGGFKINQAFYAGNGKMIVKMIKEDSTNPIYYGASFGVYPETPICYLAVADLENQTVTPIDDIPANGGGWGVAHMVHDGRVYINVCNYKTETSTEAYIYEIDPETATAVKGAEIDGNYAKSINLLY</sequence>
<dbReference type="Proteomes" id="UP000184474">
    <property type="component" value="Unassembled WGS sequence"/>
</dbReference>
<evidence type="ECO:0000313" key="1">
    <source>
        <dbReference type="EMBL" id="SHJ48093.1"/>
    </source>
</evidence>
<name>A0A1M6JNF3_REIAG</name>
<dbReference type="AlphaFoldDB" id="A0A1M6JNF3"/>
<keyword evidence="2" id="KW-1185">Reference proteome</keyword>
<dbReference type="EMBL" id="FRAA01000001">
    <property type="protein sequence ID" value="SHJ48093.1"/>
    <property type="molecule type" value="Genomic_DNA"/>
</dbReference>
<dbReference type="PROSITE" id="PS51257">
    <property type="entry name" value="PROKAR_LIPOPROTEIN"/>
    <property type="match status" value="1"/>
</dbReference>
<dbReference type="RefSeq" id="WP_073118705.1">
    <property type="nucleotide sequence ID" value="NZ_FRAA01000001.1"/>
</dbReference>
<dbReference type="Pfam" id="PF14298">
    <property type="entry name" value="DUF4374"/>
    <property type="match status" value="1"/>
</dbReference>
<evidence type="ECO:0008006" key="3">
    <source>
        <dbReference type="Google" id="ProtNLM"/>
    </source>
</evidence>
<dbReference type="STRING" id="156994.SAMN04488028_101254"/>
<accession>A0A1M6JNF3</accession>
<dbReference type="InterPro" id="IPR025401">
    <property type="entry name" value="DUF4374"/>
</dbReference>
<proteinExistence type="predicted"/>
<protein>
    <recommendedName>
        <fullName evidence="3">DUF4374 domain-containing protein</fullName>
    </recommendedName>
</protein>
<organism evidence="1 2">
    <name type="scientific">Reichenbachiella agariperforans</name>
    <dbReference type="NCBI Taxonomy" id="156994"/>
    <lineage>
        <taxon>Bacteria</taxon>
        <taxon>Pseudomonadati</taxon>
        <taxon>Bacteroidota</taxon>
        <taxon>Cytophagia</taxon>
        <taxon>Cytophagales</taxon>
        <taxon>Reichenbachiellaceae</taxon>
        <taxon>Reichenbachiella</taxon>
    </lineage>
</organism>